<keyword evidence="3" id="KW-1185">Reference proteome</keyword>
<name>A0ABX5Q202_9FLAO</name>
<reference evidence="2 3" key="1">
    <citation type="submission" date="2018-06" db="EMBL/GenBank/DDBJ databases">
        <title>Genomic Encyclopedia of Archaeal and Bacterial Type Strains, Phase II (KMG-II): from individual species to whole genera.</title>
        <authorList>
            <person name="Goeker M."/>
        </authorList>
    </citation>
    <scope>NUCLEOTIDE SEQUENCE [LARGE SCALE GENOMIC DNA]</scope>
    <source>
        <strain evidence="2 3">DSM 17205</strain>
    </source>
</reference>
<dbReference type="PROSITE" id="PS51257">
    <property type="entry name" value="PROKAR_LIPOPROTEIN"/>
    <property type="match status" value="1"/>
</dbReference>
<dbReference type="Proteomes" id="UP000248584">
    <property type="component" value="Unassembled WGS sequence"/>
</dbReference>
<evidence type="ECO:0000256" key="1">
    <source>
        <dbReference type="SAM" id="MobiDB-lite"/>
    </source>
</evidence>
<dbReference type="EMBL" id="QKZR01000001">
    <property type="protein sequence ID" value="PZX43901.1"/>
    <property type="molecule type" value="Genomic_DNA"/>
</dbReference>
<feature type="compositionally biased region" description="Polar residues" evidence="1">
    <location>
        <begin position="31"/>
        <end position="40"/>
    </location>
</feature>
<dbReference type="RefSeq" id="WP_015361734.1">
    <property type="nucleotide sequence ID" value="NZ_QKZR01000001.1"/>
</dbReference>
<comment type="caution">
    <text evidence="2">The sequence shown here is derived from an EMBL/GenBank/DDBJ whole genome shotgun (WGS) entry which is preliminary data.</text>
</comment>
<evidence type="ECO:0000313" key="3">
    <source>
        <dbReference type="Proteomes" id="UP000248584"/>
    </source>
</evidence>
<protein>
    <recommendedName>
        <fullName evidence="4">Secreted protein</fullName>
    </recommendedName>
</protein>
<feature type="region of interest" description="Disordered" evidence="1">
    <location>
        <begin position="27"/>
        <end position="48"/>
    </location>
</feature>
<accession>A0ABX5Q202</accession>
<evidence type="ECO:0008006" key="4">
    <source>
        <dbReference type="Google" id="ProtNLM"/>
    </source>
</evidence>
<organism evidence="2 3">
    <name type="scientific">Nonlabens dokdonensis</name>
    <dbReference type="NCBI Taxonomy" id="328515"/>
    <lineage>
        <taxon>Bacteria</taxon>
        <taxon>Pseudomonadati</taxon>
        <taxon>Bacteroidota</taxon>
        <taxon>Flavobacteriia</taxon>
        <taxon>Flavobacteriales</taxon>
        <taxon>Flavobacteriaceae</taxon>
        <taxon>Nonlabens</taxon>
    </lineage>
</organism>
<sequence>MKKVMLAIALISCAGIFSCTPEAIPIEKNETQNTIGTGENHSTEEDDD</sequence>
<gene>
    <name evidence="2" type="ORF">LX97_00906</name>
</gene>
<evidence type="ECO:0000313" key="2">
    <source>
        <dbReference type="EMBL" id="PZX43901.1"/>
    </source>
</evidence>
<proteinExistence type="predicted"/>